<comment type="catalytic activity">
    <reaction evidence="6">
        <text>ATP + H2O = ADP + phosphate + H(+)</text>
        <dbReference type="Rhea" id="RHEA:13065"/>
        <dbReference type="ChEBI" id="CHEBI:15377"/>
        <dbReference type="ChEBI" id="CHEBI:15378"/>
        <dbReference type="ChEBI" id="CHEBI:30616"/>
        <dbReference type="ChEBI" id="CHEBI:43474"/>
        <dbReference type="ChEBI" id="CHEBI:456216"/>
        <dbReference type="EC" id="3.6.4.13"/>
    </reaction>
</comment>
<evidence type="ECO:0000256" key="6">
    <source>
        <dbReference type="ARBA" id="ARBA00047984"/>
    </source>
</evidence>
<dbReference type="InterPro" id="IPR014001">
    <property type="entry name" value="Helicase_ATP-bd"/>
</dbReference>
<keyword evidence="2" id="KW-0547">Nucleotide-binding</keyword>
<dbReference type="SMART" id="SM00487">
    <property type="entry name" value="DEXDc"/>
    <property type="match status" value="1"/>
</dbReference>
<dbReference type="AlphaFoldDB" id="A0A0C3FF73"/>
<name>A0A0C3FF73_PILCF</name>
<feature type="domain" description="Helicase C-terminal" evidence="9">
    <location>
        <begin position="534"/>
        <end position="717"/>
    </location>
</feature>
<dbReference type="OrthoDB" id="10256233at2759"/>
<dbReference type="PROSITE" id="PS51192">
    <property type="entry name" value="HELICASE_ATP_BIND_1"/>
    <property type="match status" value="1"/>
</dbReference>
<dbReference type="PROSITE" id="PS51194">
    <property type="entry name" value="HELICASE_CTER"/>
    <property type="match status" value="1"/>
</dbReference>
<dbReference type="Proteomes" id="UP000054166">
    <property type="component" value="Unassembled WGS sequence"/>
</dbReference>
<evidence type="ECO:0000256" key="7">
    <source>
        <dbReference type="SAM" id="MobiDB-lite"/>
    </source>
</evidence>
<dbReference type="GO" id="GO:0005524">
    <property type="term" value="F:ATP binding"/>
    <property type="evidence" value="ECO:0007669"/>
    <property type="project" value="UniProtKB-KW"/>
</dbReference>
<dbReference type="Pfam" id="PF00271">
    <property type="entry name" value="Helicase_C"/>
    <property type="match status" value="1"/>
</dbReference>
<protein>
    <recommendedName>
        <fullName evidence="1">RNA helicase</fullName>
        <ecNumber evidence="1">3.6.4.13</ecNumber>
    </recommendedName>
</protein>
<organism evidence="10 11">
    <name type="scientific">Piloderma croceum (strain F 1598)</name>
    <dbReference type="NCBI Taxonomy" id="765440"/>
    <lineage>
        <taxon>Eukaryota</taxon>
        <taxon>Fungi</taxon>
        <taxon>Dikarya</taxon>
        <taxon>Basidiomycota</taxon>
        <taxon>Agaricomycotina</taxon>
        <taxon>Agaricomycetes</taxon>
        <taxon>Agaricomycetidae</taxon>
        <taxon>Atheliales</taxon>
        <taxon>Atheliaceae</taxon>
        <taxon>Piloderma</taxon>
    </lineage>
</organism>
<feature type="compositionally biased region" description="Basic and acidic residues" evidence="7">
    <location>
        <begin position="154"/>
        <end position="163"/>
    </location>
</feature>
<evidence type="ECO:0000313" key="11">
    <source>
        <dbReference type="Proteomes" id="UP000054166"/>
    </source>
</evidence>
<proteinExistence type="predicted"/>
<dbReference type="InParanoid" id="A0A0C3FF73"/>
<dbReference type="HOGENOM" id="CLU_003041_18_1_1"/>
<dbReference type="InterPro" id="IPR001650">
    <property type="entry name" value="Helicase_C-like"/>
</dbReference>
<feature type="compositionally biased region" description="Low complexity" evidence="7">
    <location>
        <begin position="27"/>
        <end position="47"/>
    </location>
</feature>
<evidence type="ECO:0000259" key="9">
    <source>
        <dbReference type="PROSITE" id="PS51194"/>
    </source>
</evidence>
<sequence>MASFMSCSLRTSTSITERYLVASIHTSSSRSSPSRPRKSGPSAAPSRTKLVKDLKPKPESSGKLEVAPKPVREDEGPSANKKSRRRSRSSKSDEADIPPRPAFTRDSIPHAGIAPAREGLGRLLRKSSTETLKDMPPISTPSPALNLKHWAARAHAERTQRRVAERRRPRPAVNPLGDEFNASKLESTDQLPDRFTSPPLLEGLLTCLRETLPPDAKPTPIQALSLKHLFKPKVSDNAWRQYLLASETGSGKSMAYLLPVLQDLKNSDNDQRPPAQKRSMNPRALILAPTHELSRQLASFAKSLVHVSKLRVLCASRANLPSAPSKSTTASKMVTAFNDMGEREESPEFRVRHSGRPRPVDLLVGTPNKVLEMTRGRGWNWEERAKEKMEREAQEQGRDFVDEKTKRSFWTAEPEVGLAGIEWVVVDEADVLFDPDFQESTRMLLSDIALARGHSIPFEPNTDLAPANPETPPTPVKYPFNLLLTTATIPSSLASYLDNYHPDLTRLASPNLHHLPRSLKTEYVNWTGGNRNSDIESRIRRVWAEDSLRGTDGQIGLLSKVLVFCNRRSKVEDLAAFLEEKNIKNVALTGTADSRKRGSNHHLDGFLRTKTKALSVSGADSSTLSVVPKLSAESKDPKKTPHVMITTSLLSRGLDFSPDIKHVFIVDEPRNMIDFLHRAGRSGRAGEKGKVVIFGKMSGRGSALAKDVKTKVRALRA</sequence>
<dbReference type="GO" id="GO:0016787">
    <property type="term" value="F:hydrolase activity"/>
    <property type="evidence" value="ECO:0007669"/>
    <property type="project" value="UniProtKB-KW"/>
</dbReference>
<dbReference type="SUPFAM" id="SSF52540">
    <property type="entry name" value="P-loop containing nucleoside triphosphate hydrolases"/>
    <property type="match status" value="1"/>
</dbReference>
<evidence type="ECO:0000313" key="10">
    <source>
        <dbReference type="EMBL" id="KIM78611.1"/>
    </source>
</evidence>
<dbReference type="CDD" id="cd18787">
    <property type="entry name" value="SF2_C_DEAD"/>
    <property type="match status" value="1"/>
</dbReference>
<dbReference type="Gene3D" id="3.40.50.300">
    <property type="entry name" value="P-loop containing nucleotide triphosphate hydrolases"/>
    <property type="match status" value="2"/>
</dbReference>
<dbReference type="STRING" id="765440.A0A0C3FF73"/>
<feature type="region of interest" description="Disordered" evidence="7">
    <location>
        <begin position="24"/>
        <end position="120"/>
    </location>
</feature>
<dbReference type="InterPro" id="IPR011545">
    <property type="entry name" value="DEAD/DEAH_box_helicase_dom"/>
</dbReference>
<evidence type="ECO:0000256" key="2">
    <source>
        <dbReference type="ARBA" id="ARBA00022741"/>
    </source>
</evidence>
<gene>
    <name evidence="10" type="ORF">PILCRDRAFT_824245</name>
</gene>
<dbReference type="EMBL" id="KN833015">
    <property type="protein sequence ID" value="KIM78611.1"/>
    <property type="molecule type" value="Genomic_DNA"/>
</dbReference>
<dbReference type="PANTHER" id="PTHR47960">
    <property type="entry name" value="DEAD-BOX ATP-DEPENDENT RNA HELICASE 50"/>
    <property type="match status" value="1"/>
</dbReference>
<dbReference type="SMART" id="SM00490">
    <property type="entry name" value="HELICc"/>
    <property type="match status" value="1"/>
</dbReference>
<dbReference type="Pfam" id="PF00270">
    <property type="entry name" value="DEAD"/>
    <property type="match status" value="1"/>
</dbReference>
<evidence type="ECO:0000256" key="3">
    <source>
        <dbReference type="ARBA" id="ARBA00022801"/>
    </source>
</evidence>
<keyword evidence="4" id="KW-0347">Helicase</keyword>
<dbReference type="GO" id="GO:0003676">
    <property type="term" value="F:nucleic acid binding"/>
    <property type="evidence" value="ECO:0007669"/>
    <property type="project" value="InterPro"/>
</dbReference>
<keyword evidence="11" id="KW-1185">Reference proteome</keyword>
<keyword evidence="3" id="KW-0378">Hydrolase</keyword>
<evidence type="ECO:0000256" key="4">
    <source>
        <dbReference type="ARBA" id="ARBA00022806"/>
    </source>
</evidence>
<reference evidence="11" key="2">
    <citation type="submission" date="2015-01" db="EMBL/GenBank/DDBJ databases">
        <title>Evolutionary Origins and Diversification of the Mycorrhizal Mutualists.</title>
        <authorList>
            <consortium name="DOE Joint Genome Institute"/>
            <consortium name="Mycorrhizal Genomics Consortium"/>
            <person name="Kohler A."/>
            <person name="Kuo A."/>
            <person name="Nagy L.G."/>
            <person name="Floudas D."/>
            <person name="Copeland A."/>
            <person name="Barry K.W."/>
            <person name="Cichocki N."/>
            <person name="Veneault-Fourrey C."/>
            <person name="LaButti K."/>
            <person name="Lindquist E.A."/>
            <person name="Lipzen A."/>
            <person name="Lundell T."/>
            <person name="Morin E."/>
            <person name="Murat C."/>
            <person name="Riley R."/>
            <person name="Ohm R."/>
            <person name="Sun H."/>
            <person name="Tunlid A."/>
            <person name="Henrissat B."/>
            <person name="Grigoriev I.V."/>
            <person name="Hibbett D.S."/>
            <person name="Martin F."/>
        </authorList>
    </citation>
    <scope>NUCLEOTIDE SEQUENCE [LARGE SCALE GENOMIC DNA]</scope>
    <source>
        <strain evidence="11">F 1598</strain>
    </source>
</reference>
<dbReference type="EC" id="3.6.4.13" evidence="1"/>
<keyword evidence="5" id="KW-0067">ATP-binding</keyword>
<accession>A0A0C3FF73</accession>
<evidence type="ECO:0000256" key="5">
    <source>
        <dbReference type="ARBA" id="ARBA00022840"/>
    </source>
</evidence>
<feature type="compositionally biased region" description="Basic and acidic residues" evidence="7">
    <location>
        <begin position="50"/>
        <end position="62"/>
    </location>
</feature>
<evidence type="ECO:0000259" key="8">
    <source>
        <dbReference type="PROSITE" id="PS51192"/>
    </source>
</evidence>
<feature type="domain" description="Helicase ATP-binding" evidence="8">
    <location>
        <begin position="233"/>
        <end position="507"/>
    </location>
</feature>
<reference evidence="10 11" key="1">
    <citation type="submission" date="2014-04" db="EMBL/GenBank/DDBJ databases">
        <authorList>
            <consortium name="DOE Joint Genome Institute"/>
            <person name="Kuo A."/>
            <person name="Tarkka M."/>
            <person name="Buscot F."/>
            <person name="Kohler A."/>
            <person name="Nagy L.G."/>
            <person name="Floudas D."/>
            <person name="Copeland A."/>
            <person name="Barry K.W."/>
            <person name="Cichocki N."/>
            <person name="Veneault-Fourrey C."/>
            <person name="LaButti K."/>
            <person name="Lindquist E.A."/>
            <person name="Lipzen A."/>
            <person name="Lundell T."/>
            <person name="Morin E."/>
            <person name="Murat C."/>
            <person name="Sun H."/>
            <person name="Tunlid A."/>
            <person name="Henrissat B."/>
            <person name="Grigoriev I.V."/>
            <person name="Hibbett D.S."/>
            <person name="Martin F."/>
            <person name="Nordberg H.P."/>
            <person name="Cantor M.N."/>
            <person name="Hua S.X."/>
        </authorList>
    </citation>
    <scope>NUCLEOTIDE SEQUENCE [LARGE SCALE GENOMIC DNA]</scope>
    <source>
        <strain evidence="10 11">F 1598</strain>
    </source>
</reference>
<dbReference type="GO" id="GO:0003724">
    <property type="term" value="F:RNA helicase activity"/>
    <property type="evidence" value="ECO:0007669"/>
    <property type="project" value="UniProtKB-EC"/>
</dbReference>
<feature type="region of interest" description="Disordered" evidence="7">
    <location>
        <begin position="152"/>
        <end position="194"/>
    </location>
</feature>
<evidence type="ECO:0000256" key="1">
    <source>
        <dbReference type="ARBA" id="ARBA00012552"/>
    </source>
</evidence>
<dbReference type="InterPro" id="IPR027417">
    <property type="entry name" value="P-loop_NTPase"/>
</dbReference>